<dbReference type="EMBL" id="AZRN01000021">
    <property type="protein sequence ID" value="PNR99421.1"/>
    <property type="molecule type" value="Genomic_DNA"/>
</dbReference>
<name>A0A2K1P9F4_9BACT</name>
<evidence type="ECO:0000313" key="1">
    <source>
        <dbReference type="EMBL" id="PNR99421.1"/>
    </source>
</evidence>
<dbReference type="AlphaFoldDB" id="A0A2K1P9F4"/>
<dbReference type="RefSeq" id="WP_103077048.1">
    <property type="nucleotide sequence ID" value="NZ_AZRN01000021.1"/>
</dbReference>
<gene>
    <name evidence="1" type="ORF">X927_05435</name>
</gene>
<dbReference type="Proteomes" id="UP000236604">
    <property type="component" value="Unassembled WGS sequence"/>
</dbReference>
<sequence>MRIKWLGHSCILITTENNTKILIDPFKSTATMRMWPMRMKYDPVDEEADILLITHNHPDHNNIKAAKNPKVVIREGGQKNIDGIDISGIETKHANFRTKNIVFFVKAEGITICHLGDVGHLLDKKLLEDVKAKVDILFVPLSGFPGPSLETAMMITNQLQPKVVVPIHYRTPQCDAAIFKKPDKVYEILRKNVSDLVFLKENSHTYTKEELEKYTETRAHVFPPYFIENNKTKKEGEIA</sequence>
<dbReference type="Gene3D" id="3.60.15.10">
    <property type="entry name" value="Ribonuclease Z/Hydroxyacylglutathione hydrolase-like"/>
    <property type="match status" value="1"/>
</dbReference>
<comment type="caution">
    <text evidence="1">The sequence shown here is derived from an EMBL/GenBank/DDBJ whole genome shotgun (WGS) entry which is preliminary data.</text>
</comment>
<protein>
    <submittedName>
        <fullName evidence="1">Beta-lactamase</fullName>
    </submittedName>
</protein>
<organism evidence="1 2">
    <name type="scientific">Petrotoga mexicana DSM 14811</name>
    <dbReference type="NCBI Taxonomy" id="1122954"/>
    <lineage>
        <taxon>Bacteria</taxon>
        <taxon>Thermotogati</taxon>
        <taxon>Thermotogota</taxon>
        <taxon>Thermotogae</taxon>
        <taxon>Petrotogales</taxon>
        <taxon>Petrotogaceae</taxon>
        <taxon>Petrotoga</taxon>
    </lineage>
</organism>
<reference evidence="1 2" key="1">
    <citation type="submission" date="2013-12" db="EMBL/GenBank/DDBJ databases">
        <title>Comparative genomics of Petrotoga isolates.</title>
        <authorList>
            <person name="Nesbo C.L."/>
            <person name="Charchuk R."/>
            <person name="Chow K."/>
        </authorList>
    </citation>
    <scope>NUCLEOTIDE SEQUENCE [LARGE SCALE GENOMIC DNA]</scope>
    <source>
        <strain evidence="1 2">DSM 14811</strain>
    </source>
</reference>
<dbReference type="SUPFAM" id="SSF56281">
    <property type="entry name" value="Metallo-hydrolase/oxidoreductase"/>
    <property type="match status" value="1"/>
</dbReference>
<proteinExistence type="predicted"/>
<dbReference type="Pfam" id="PF13483">
    <property type="entry name" value="Lactamase_B_3"/>
    <property type="match status" value="1"/>
</dbReference>
<accession>A0A2K1P9F4</accession>
<dbReference type="PANTHER" id="PTHR39189:SF1">
    <property type="entry name" value="UPF0173 METAL-DEPENDENT HYDROLASE YTKL"/>
    <property type="match status" value="1"/>
</dbReference>
<dbReference type="InterPro" id="IPR036866">
    <property type="entry name" value="RibonucZ/Hydroxyglut_hydro"/>
</dbReference>
<dbReference type="PANTHER" id="PTHR39189">
    <property type="entry name" value="UPF0173 METAL-DEPENDENT HYDROLASE YTKL"/>
    <property type="match status" value="1"/>
</dbReference>
<keyword evidence="2" id="KW-1185">Reference proteome</keyword>
<evidence type="ECO:0000313" key="2">
    <source>
        <dbReference type="Proteomes" id="UP000236604"/>
    </source>
</evidence>